<dbReference type="AlphaFoldDB" id="A0A0M3HU67"/>
<evidence type="ECO:0000313" key="5">
    <source>
        <dbReference type="Proteomes" id="UP000036681"/>
    </source>
</evidence>
<feature type="domain" description="EGF-like" evidence="4">
    <location>
        <begin position="24"/>
        <end position="63"/>
    </location>
</feature>
<reference evidence="6" key="1">
    <citation type="submission" date="2017-02" db="UniProtKB">
        <authorList>
            <consortium name="WormBaseParasite"/>
        </authorList>
    </citation>
    <scope>IDENTIFICATION</scope>
</reference>
<dbReference type="Gene3D" id="2.10.25.10">
    <property type="entry name" value="Laminin"/>
    <property type="match status" value="1"/>
</dbReference>
<dbReference type="PROSITE" id="PS50026">
    <property type="entry name" value="EGF_3"/>
    <property type="match status" value="1"/>
</dbReference>
<evidence type="ECO:0000256" key="2">
    <source>
        <dbReference type="SAM" id="MobiDB-lite"/>
    </source>
</evidence>
<feature type="chain" id="PRO_5005656679" evidence="3">
    <location>
        <begin position="17"/>
        <end position="310"/>
    </location>
</feature>
<evidence type="ECO:0000256" key="1">
    <source>
        <dbReference type="PROSITE-ProRule" id="PRU00076"/>
    </source>
</evidence>
<dbReference type="SUPFAM" id="SSF57196">
    <property type="entry name" value="EGF/Laminin"/>
    <property type="match status" value="1"/>
</dbReference>
<organism evidence="5 6">
    <name type="scientific">Ascaris lumbricoides</name>
    <name type="common">Giant roundworm</name>
    <dbReference type="NCBI Taxonomy" id="6252"/>
    <lineage>
        <taxon>Eukaryota</taxon>
        <taxon>Metazoa</taxon>
        <taxon>Ecdysozoa</taxon>
        <taxon>Nematoda</taxon>
        <taxon>Chromadorea</taxon>
        <taxon>Rhabditida</taxon>
        <taxon>Spirurina</taxon>
        <taxon>Ascaridomorpha</taxon>
        <taxon>Ascaridoidea</taxon>
        <taxon>Ascarididae</taxon>
        <taxon>Ascaris</taxon>
    </lineage>
</organism>
<keyword evidence="1" id="KW-1015">Disulfide bond</keyword>
<feature type="signal peptide" evidence="3">
    <location>
        <begin position="1"/>
        <end position="16"/>
    </location>
</feature>
<evidence type="ECO:0000259" key="4">
    <source>
        <dbReference type="PROSITE" id="PS50026"/>
    </source>
</evidence>
<dbReference type="InterPro" id="IPR000742">
    <property type="entry name" value="EGF"/>
</dbReference>
<evidence type="ECO:0000256" key="3">
    <source>
        <dbReference type="SAM" id="SignalP"/>
    </source>
</evidence>
<dbReference type="Proteomes" id="UP000036681">
    <property type="component" value="Unplaced"/>
</dbReference>
<feature type="region of interest" description="Disordered" evidence="2">
    <location>
        <begin position="77"/>
        <end position="216"/>
    </location>
</feature>
<keyword evidence="5" id="KW-1185">Reference proteome</keyword>
<sequence length="310" mass="34732">MRNLCLAMCLLALARAQRKAFVNPQSECRIQCLNGGFCAYLVDNPTVHTCLCLLDMFTGDHCQYRVVHTTLGLPTTMTKTTTTTQTPPPHYSDDNPDYEESQTTAVDAEESKNDEEEEGDEDYTEGWDSVEEDYGNEEDVIKPEDGESEGRNKAKGQSRSDVNGHMESDSHVNEESRDSTETRDLNEGNFNDVANDGGFYEHVTPTESSPFDFDSSHYSNLDDDTSQSEQMVFLQSNPKSVERKLETSTERSQELIPDAEAEDDGWMMSKRRRVANEGVATLIAESNYAAVLLLGAFAFLRWALPPVYIV</sequence>
<keyword evidence="3" id="KW-0732">Signal</keyword>
<proteinExistence type="predicted"/>
<feature type="compositionally biased region" description="Basic and acidic residues" evidence="2">
    <location>
        <begin position="162"/>
        <end position="186"/>
    </location>
</feature>
<protein>
    <submittedName>
        <fullName evidence="6">EGF-like domain-containing protein</fullName>
    </submittedName>
</protein>
<accession>A0A0M3HU67</accession>
<feature type="disulfide bond" evidence="1">
    <location>
        <begin position="28"/>
        <end position="38"/>
    </location>
</feature>
<feature type="compositionally biased region" description="Acidic residues" evidence="2">
    <location>
        <begin position="112"/>
        <end position="138"/>
    </location>
</feature>
<name>A0A0M3HU67_ASCLU</name>
<comment type="caution">
    <text evidence="1">Lacks conserved residue(s) required for the propagation of feature annotation.</text>
</comment>
<keyword evidence="1" id="KW-0245">EGF-like domain</keyword>
<feature type="compositionally biased region" description="Basic and acidic residues" evidence="2">
    <location>
        <begin position="139"/>
        <end position="152"/>
    </location>
</feature>
<dbReference type="WBParaSite" id="ALUE_0000630001-mRNA-1">
    <property type="protein sequence ID" value="ALUE_0000630001-mRNA-1"/>
    <property type="gene ID" value="ALUE_0000630001"/>
</dbReference>
<evidence type="ECO:0000313" key="6">
    <source>
        <dbReference type="WBParaSite" id="ALUE_0000630001-mRNA-1"/>
    </source>
</evidence>